<proteinExistence type="inferred from homology"/>
<dbReference type="RefSeq" id="WP_021095396.1">
    <property type="nucleotide sequence ID" value="NZ_ANOC01000045.1"/>
</dbReference>
<protein>
    <submittedName>
        <fullName evidence="8">Glutathione transport system permease protein gsiC</fullName>
    </submittedName>
</protein>
<dbReference type="GO" id="GO:0055085">
    <property type="term" value="P:transmembrane transport"/>
    <property type="evidence" value="ECO:0007669"/>
    <property type="project" value="InterPro"/>
</dbReference>
<keyword evidence="3" id="KW-1003">Cell membrane</keyword>
<keyword evidence="4 7" id="KW-0812">Transmembrane</keyword>
<accession>A0A0D0HY31</accession>
<keyword evidence="9" id="KW-1185">Reference proteome</keyword>
<feature type="transmembrane region" description="Helical" evidence="7">
    <location>
        <begin position="189"/>
        <end position="208"/>
    </location>
</feature>
<keyword evidence="5 7" id="KW-1133">Transmembrane helix</keyword>
<evidence type="ECO:0000256" key="4">
    <source>
        <dbReference type="ARBA" id="ARBA00022692"/>
    </source>
</evidence>
<dbReference type="PANTHER" id="PTHR43163">
    <property type="entry name" value="DIPEPTIDE TRANSPORT SYSTEM PERMEASE PROTEIN DPPB-RELATED"/>
    <property type="match status" value="1"/>
</dbReference>
<comment type="similarity">
    <text evidence="7">Belongs to the binding-protein-dependent transport system permease family.</text>
</comment>
<comment type="subcellular location">
    <subcellularLocation>
        <location evidence="1 7">Cell membrane</location>
        <topology evidence="1 7">Multi-pass membrane protein</topology>
    </subcellularLocation>
</comment>
<dbReference type="Pfam" id="PF00528">
    <property type="entry name" value="BPD_transp_1"/>
    <property type="match status" value="1"/>
</dbReference>
<evidence type="ECO:0000256" key="7">
    <source>
        <dbReference type="RuleBase" id="RU363032"/>
    </source>
</evidence>
<feature type="transmembrane region" description="Helical" evidence="7">
    <location>
        <begin position="244"/>
        <end position="269"/>
    </location>
</feature>
<feature type="transmembrane region" description="Helical" evidence="7">
    <location>
        <begin position="289"/>
        <end position="315"/>
    </location>
</feature>
<gene>
    <name evidence="8" type="ORF">JV16_00303</name>
</gene>
<evidence type="ECO:0000256" key="6">
    <source>
        <dbReference type="ARBA" id="ARBA00023136"/>
    </source>
</evidence>
<dbReference type="PANTHER" id="PTHR43163:SF6">
    <property type="entry name" value="DIPEPTIDE TRANSPORT SYSTEM PERMEASE PROTEIN DPPB-RELATED"/>
    <property type="match status" value="1"/>
</dbReference>
<evidence type="ECO:0000313" key="8">
    <source>
        <dbReference type="EMBL" id="KIP22623.1"/>
    </source>
</evidence>
<dbReference type="NCBIfam" id="NF045472">
    <property type="entry name" value="Opp4B"/>
    <property type="match status" value="1"/>
</dbReference>
<evidence type="ECO:0000256" key="2">
    <source>
        <dbReference type="ARBA" id="ARBA00022448"/>
    </source>
</evidence>
<feature type="transmembrane region" description="Helical" evidence="7">
    <location>
        <begin position="133"/>
        <end position="159"/>
    </location>
</feature>
<evidence type="ECO:0000256" key="3">
    <source>
        <dbReference type="ARBA" id="ARBA00022475"/>
    </source>
</evidence>
<dbReference type="Gene3D" id="1.10.3720.10">
    <property type="entry name" value="MetI-like"/>
    <property type="match status" value="1"/>
</dbReference>
<evidence type="ECO:0000313" key="9">
    <source>
        <dbReference type="Proteomes" id="UP000032047"/>
    </source>
</evidence>
<dbReference type="Proteomes" id="UP000032047">
    <property type="component" value="Unassembled WGS sequence"/>
</dbReference>
<comment type="caution">
    <text evidence="8">The sequence shown here is derived from an EMBL/GenBank/DDBJ whole genome shotgun (WGS) entry which is preliminary data.</text>
</comment>
<dbReference type="CDD" id="cd06261">
    <property type="entry name" value="TM_PBP2"/>
    <property type="match status" value="1"/>
</dbReference>
<organism evidence="8 9">
    <name type="scientific">Anoxybacillus ayderensis</name>
    <dbReference type="NCBI Taxonomy" id="265546"/>
    <lineage>
        <taxon>Bacteria</taxon>
        <taxon>Bacillati</taxon>
        <taxon>Bacillota</taxon>
        <taxon>Bacilli</taxon>
        <taxon>Bacillales</taxon>
        <taxon>Anoxybacillaceae</taxon>
        <taxon>Anoxybacillus</taxon>
    </lineage>
</organism>
<dbReference type="SUPFAM" id="SSF161098">
    <property type="entry name" value="MetI-like"/>
    <property type="match status" value="1"/>
</dbReference>
<dbReference type="InterPro" id="IPR000515">
    <property type="entry name" value="MetI-like"/>
</dbReference>
<dbReference type="PROSITE" id="PS50928">
    <property type="entry name" value="ABC_TM1"/>
    <property type="match status" value="1"/>
</dbReference>
<dbReference type="InterPro" id="IPR045621">
    <property type="entry name" value="BPD_transp_1_N"/>
</dbReference>
<evidence type="ECO:0000256" key="1">
    <source>
        <dbReference type="ARBA" id="ARBA00004651"/>
    </source>
</evidence>
<reference evidence="8 9" key="1">
    <citation type="submission" date="2015-01" db="EMBL/GenBank/DDBJ databases">
        <title>Genome sequence of Anoxybacillus ayderensis strain AB04.</title>
        <authorList>
            <person name="Belduz A.O."/>
            <person name="Canakci S."/>
            <person name="Chan K.-G."/>
            <person name="Kahar U.M."/>
            <person name="Yaakob A.S."/>
            <person name="Chan C.S."/>
            <person name="Goh K.M."/>
        </authorList>
    </citation>
    <scope>NUCLEOTIDE SEQUENCE [LARGE SCALE GENOMIC DNA]</scope>
    <source>
        <strain evidence="8 9">AB04</strain>
    </source>
</reference>
<sequence length="322" mass="35905">MVKFILRRIMMMIPQLFVLSVLIFLLAKAMPGDALTGQLANNPKMDAQTLAEMREKLGLNDPLYVQYTRWIKNLLHGDLGLSYVHQQPVTDLLAGRMWNTILLSLCILVLTYAIAVPLGVISGRWQDSWADKLIVGYSYVSFATPLFIFALIMLFLFGFKLGWFPTGGSVDIQLEEGTFDYYISKLNHLLLPSLSGALISTVGIIQYLRSEIIDTKVKDFVRTARAKGVPEAKIYSRHILRNSFLPIAAFLGYEITGLIGGSVFLESIFSYPGIGQLFLQSIMQRDYSVVTALVMISGLATLIGTLLSDIILSVVDPRIRID</sequence>
<keyword evidence="2 7" id="KW-0813">Transport</keyword>
<feature type="transmembrane region" description="Helical" evidence="7">
    <location>
        <begin position="101"/>
        <end position="121"/>
    </location>
</feature>
<accession>A0A7W0HHZ5</accession>
<evidence type="ECO:0000256" key="5">
    <source>
        <dbReference type="ARBA" id="ARBA00022989"/>
    </source>
</evidence>
<dbReference type="AlphaFoldDB" id="A0A0D0HY31"/>
<dbReference type="GO" id="GO:0005886">
    <property type="term" value="C:plasma membrane"/>
    <property type="evidence" value="ECO:0007669"/>
    <property type="project" value="UniProtKB-SubCell"/>
</dbReference>
<dbReference type="EMBL" id="JXTG01000001">
    <property type="protein sequence ID" value="KIP22623.1"/>
    <property type="molecule type" value="Genomic_DNA"/>
</dbReference>
<dbReference type="InterPro" id="IPR035906">
    <property type="entry name" value="MetI-like_sf"/>
</dbReference>
<dbReference type="PATRIC" id="fig|265546.4.peg.310"/>
<name>A0A0D0HY31_9BACL</name>
<dbReference type="Pfam" id="PF19300">
    <property type="entry name" value="BPD_transp_1_N"/>
    <property type="match status" value="1"/>
</dbReference>
<keyword evidence="6 7" id="KW-0472">Membrane</keyword>